<name>A0ACB8UVI2_9EURO</name>
<reference evidence="1" key="1">
    <citation type="journal article" date="2022" name="bioRxiv">
        <title>Population genetic analysis of Ophidiomyces ophidiicola, the causative agent of snake fungal disease, indicates recent introductions to the USA.</title>
        <authorList>
            <person name="Ladner J.T."/>
            <person name="Palmer J.M."/>
            <person name="Ettinger C.L."/>
            <person name="Stajich J.E."/>
            <person name="Farrell T.M."/>
            <person name="Glorioso B.M."/>
            <person name="Lawson B."/>
            <person name="Price S.J."/>
            <person name="Stengle A.G."/>
            <person name="Grear D.A."/>
            <person name="Lorch J.M."/>
        </authorList>
    </citation>
    <scope>NUCLEOTIDE SEQUENCE</scope>
    <source>
        <strain evidence="1">NWHC 24266-5</strain>
    </source>
</reference>
<sequence>MAKTSNKGVVEKDKATSALKPKEPARVPKQRPATRTIVRWNGMSQIKVHAYSKYSEKILTMLSDDLDRQLLLSIQSACNLAGIRIPWANVAELMGEKITEGAIVQHLAKLRHRLEGEGVTVPPPLRRGGAGIPRKASISKGKAEGPHSVMDEVHETELDTNLTGKITFKVEEADSGSTSMPEFEEAGNALTYDHAIGVGERFLQFPGIQKTFGNVRKWSTTDGMDRKPSKLVVLRIAPKLLKGILENMGVNVEESDSHFATKASMEDLESVGIEATGGLSDNADAHGEELVVEAGTDKQSLLQIGAQHCQETAQWVGANLEDFGGGANFAGDYSAYGELFGMPGTPLQDNSFLHLYGAAYSGVQQEQEHSAAVYLPTPMSGAFGMPQAPGSGSSYGNSFGWVEPPFLGNDFQNLENNFTLEIGDFISPEYLNHPQ</sequence>
<evidence type="ECO:0000313" key="1">
    <source>
        <dbReference type="EMBL" id="KAI2386016.1"/>
    </source>
</evidence>
<organism evidence="1">
    <name type="scientific">Ophidiomyces ophidiicola</name>
    <dbReference type="NCBI Taxonomy" id="1387563"/>
    <lineage>
        <taxon>Eukaryota</taxon>
        <taxon>Fungi</taxon>
        <taxon>Dikarya</taxon>
        <taxon>Ascomycota</taxon>
        <taxon>Pezizomycotina</taxon>
        <taxon>Eurotiomycetes</taxon>
        <taxon>Eurotiomycetidae</taxon>
        <taxon>Onygenales</taxon>
        <taxon>Onygenaceae</taxon>
        <taxon>Ophidiomyces</taxon>
    </lineage>
</organism>
<accession>A0ACB8UVI2</accession>
<proteinExistence type="predicted"/>
<dbReference type="EMBL" id="JALBCA010000052">
    <property type="protein sequence ID" value="KAI2386016.1"/>
    <property type="molecule type" value="Genomic_DNA"/>
</dbReference>
<gene>
    <name evidence="1" type="ORF">LOY88_003780</name>
</gene>
<comment type="caution">
    <text evidence="1">The sequence shown here is derived from an EMBL/GenBank/DDBJ whole genome shotgun (WGS) entry which is preliminary data.</text>
</comment>
<protein>
    <submittedName>
        <fullName evidence="1">Uncharacterized protein</fullName>
    </submittedName>
</protein>